<dbReference type="GO" id="GO:0009535">
    <property type="term" value="C:chloroplast thylakoid membrane"/>
    <property type="evidence" value="ECO:0007669"/>
    <property type="project" value="TreeGrafter"/>
</dbReference>
<dbReference type="PANTHER" id="PTHR30128:SF19">
    <property type="entry name" value="PHOTOSYSTEM I P700 CHLOROPHYLL A APOPROTEIN A1-RELATED"/>
    <property type="match status" value="1"/>
</dbReference>
<dbReference type="EMBL" id="SZYD01000005">
    <property type="protein sequence ID" value="KAD6119215.1"/>
    <property type="molecule type" value="Genomic_DNA"/>
</dbReference>
<sequence>MATSKLVLICNTEISRVVPVTDLPFRRSIREGRTPLNTPRSGGVQCLKRKRNQEKKRKENERKYDSIAEGRRERTYAWILCLSKVQESMNGHLKLRLRSKGSPREVVISFCLLGERKLLDHLFQPDTGHMYRTNWGIGHGLKDILEAHEAHHMYAIPPYPYLANDYCTQLSLFTHHIWIGPLHSILNPAWAGFLGSLSPPCSRPGWPASGSGKYLVPCSKTWLDAGYTPRGAVRK</sequence>
<reference evidence="2 3" key="1">
    <citation type="submission" date="2019-05" db="EMBL/GenBank/DDBJ databases">
        <title>Mikania micrantha, genome provides insights into the molecular mechanism of rapid growth.</title>
        <authorList>
            <person name="Liu B."/>
        </authorList>
    </citation>
    <scope>NUCLEOTIDE SEQUENCE [LARGE SCALE GENOMIC DNA]</scope>
    <source>
        <strain evidence="2">NLD-2019</strain>
        <tissue evidence="2">Leaf</tissue>
    </source>
</reference>
<dbReference type="AlphaFoldDB" id="A0A5N6PAT5"/>
<feature type="region of interest" description="Disordered" evidence="1">
    <location>
        <begin position="31"/>
        <end position="63"/>
    </location>
</feature>
<dbReference type="Proteomes" id="UP000326396">
    <property type="component" value="Linkage Group LG13"/>
</dbReference>
<accession>A0A5N6PAT5</accession>
<dbReference type="Gene3D" id="1.20.1130.10">
    <property type="entry name" value="Photosystem I PsaA/PsaB"/>
    <property type="match status" value="2"/>
</dbReference>
<dbReference type="SUPFAM" id="SSF81558">
    <property type="entry name" value="Photosystem I subunits PsaA/PsaB"/>
    <property type="match status" value="1"/>
</dbReference>
<dbReference type="OrthoDB" id="1713642at2759"/>
<comment type="caution">
    <text evidence="2">The sequence shown here is derived from an EMBL/GenBank/DDBJ whole genome shotgun (WGS) entry which is preliminary data.</text>
</comment>
<gene>
    <name evidence="2" type="ORF">E3N88_10486</name>
</gene>
<dbReference type="Pfam" id="PF00223">
    <property type="entry name" value="PsaA_PsaB"/>
    <property type="match status" value="2"/>
</dbReference>
<dbReference type="InterPro" id="IPR001280">
    <property type="entry name" value="PSI_PsaA/B"/>
</dbReference>
<evidence type="ECO:0000313" key="3">
    <source>
        <dbReference type="Proteomes" id="UP000326396"/>
    </source>
</evidence>
<protein>
    <submittedName>
        <fullName evidence="2">Uncharacterized protein</fullName>
    </submittedName>
</protein>
<keyword evidence="3" id="KW-1185">Reference proteome</keyword>
<name>A0A5N6PAT5_9ASTR</name>
<proteinExistence type="predicted"/>
<dbReference type="InterPro" id="IPR036408">
    <property type="entry name" value="PSI_PsaA/B_sf"/>
</dbReference>
<evidence type="ECO:0000313" key="2">
    <source>
        <dbReference type="EMBL" id="KAD6119215.1"/>
    </source>
</evidence>
<dbReference type="GO" id="GO:0015979">
    <property type="term" value="P:photosynthesis"/>
    <property type="evidence" value="ECO:0007669"/>
    <property type="project" value="InterPro"/>
</dbReference>
<evidence type="ECO:0000256" key="1">
    <source>
        <dbReference type="SAM" id="MobiDB-lite"/>
    </source>
</evidence>
<organism evidence="2 3">
    <name type="scientific">Mikania micrantha</name>
    <name type="common">bitter vine</name>
    <dbReference type="NCBI Taxonomy" id="192012"/>
    <lineage>
        <taxon>Eukaryota</taxon>
        <taxon>Viridiplantae</taxon>
        <taxon>Streptophyta</taxon>
        <taxon>Embryophyta</taxon>
        <taxon>Tracheophyta</taxon>
        <taxon>Spermatophyta</taxon>
        <taxon>Magnoliopsida</taxon>
        <taxon>eudicotyledons</taxon>
        <taxon>Gunneridae</taxon>
        <taxon>Pentapetalae</taxon>
        <taxon>asterids</taxon>
        <taxon>campanulids</taxon>
        <taxon>Asterales</taxon>
        <taxon>Asteraceae</taxon>
        <taxon>Asteroideae</taxon>
        <taxon>Heliantheae alliance</taxon>
        <taxon>Eupatorieae</taxon>
        <taxon>Mikania</taxon>
    </lineage>
</organism>
<dbReference type="PANTHER" id="PTHR30128">
    <property type="entry name" value="OUTER MEMBRANE PROTEIN, OMPA-RELATED"/>
    <property type="match status" value="1"/>
</dbReference>